<dbReference type="NCBIfam" id="TIGR00933">
    <property type="entry name" value="2a38"/>
    <property type="match status" value="1"/>
</dbReference>
<feature type="transmembrane region" description="Helical" evidence="13">
    <location>
        <begin position="190"/>
        <end position="210"/>
    </location>
</feature>
<keyword evidence="7 13" id="KW-0812">Transmembrane</keyword>
<keyword evidence="11 13" id="KW-0472">Membrane</keyword>
<dbReference type="PANTHER" id="PTHR32024">
    <property type="entry name" value="TRK SYSTEM POTASSIUM UPTAKE PROTEIN TRKG-RELATED"/>
    <property type="match status" value="1"/>
</dbReference>
<accession>Q24WP9</accession>
<gene>
    <name evidence="14" type="ordered locus">DSY1754</name>
</gene>
<evidence type="ECO:0000256" key="13">
    <source>
        <dbReference type="SAM" id="Phobius"/>
    </source>
</evidence>
<feature type="binding site" evidence="12">
    <location>
        <position position="324"/>
    </location>
    <ligand>
        <name>K(+)</name>
        <dbReference type="ChEBI" id="CHEBI:29103"/>
    </ligand>
</feature>
<evidence type="ECO:0000313" key="14">
    <source>
        <dbReference type="EMBL" id="BAE83543.1"/>
    </source>
</evidence>
<dbReference type="eggNOG" id="COG0168">
    <property type="taxonomic scope" value="Bacteria"/>
</dbReference>
<feature type="binding site" evidence="12">
    <location>
        <position position="120"/>
    </location>
    <ligand>
        <name>K(+)</name>
        <dbReference type="ChEBI" id="CHEBI:29103"/>
    </ligand>
</feature>
<feature type="transmembrane region" description="Helical" evidence="13">
    <location>
        <begin position="402"/>
        <end position="422"/>
    </location>
</feature>
<keyword evidence="8 12" id="KW-0630">Potassium</keyword>
<name>Q24WP9_DESHY</name>
<dbReference type="Proteomes" id="UP000001946">
    <property type="component" value="Chromosome"/>
</dbReference>
<evidence type="ECO:0008006" key="16">
    <source>
        <dbReference type="Google" id="ProtNLM"/>
    </source>
</evidence>
<feature type="binding site" evidence="12">
    <location>
        <position position="228"/>
    </location>
    <ligand>
        <name>K(+)</name>
        <dbReference type="ChEBI" id="CHEBI:29103"/>
    </ligand>
</feature>
<organism evidence="14 15">
    <name type="scientific">Desulfitobacterium hafniense (strain Y51)</name>
    <dbReference type="NCBI Taxonomy" id="138119"/>
    <lineage>
        <taxon>Bacteria</taxon>
        <taxon>Bacillati</taxon>
        <taxon>Bacillota</taxon>
        <taxon>Clostridia</taxon>
        <taxon>Eubacteriales</taxon>
        <taxon>Desulfitobacteriaceae</taxon>
        <taxon>Desulfitobacterium</taxon>
    </lineage>
</organism>
<dbReference type="PANTHER" id="PTHR32024:SF2">
    <property type="entry name" value="TRK SYSTEM POTASSIUM UPTAKE PROTEIN TRKG-RELATED"/>
    <property type="match status" value="1"/>
</dbReference>
<dbReference type="KEGG" id="dsy:DSY1754"/>
<evidence type="ECO:0000256" key="2">
    <source>
        <dbReference type="ARBA" id="ARBA00009137"/>
    </source>
</evidence>
<feature type="transmembrane region" description="Helical" evidence="13">
    <location>
        <begin position="464"/>
        <end position="484"/>
    </location>
</feature>
<feature type="transmembrane region" description="Helical" evidence="13">
    <location>
        <begin position="12"/>
        <end position="39"/>
    </location>
</feature>
<evidence type="ECO:0000256" key="9">
    <source>
        <dbReference type="ARBA" id="ARBA00022989"/>
    </source>
</evidence>
<dbReference type="GO" id="GO:0046872">
    <property type="term" value="F:metal ion binding"/>
    <property type="evidence" value="ECO:0007669"/>
    <property type="project" value="UniProtKB-KW"/>
</dbReference>
<keyword evidence="9 13" id="KW-1133">Transmembrane helix</keyword>
<keyword evidence="15" id="KW-1185">Reference proteome</keyword>
<dbReference type="GO" id="GO:0005886">
    <property type="term" value="C:plasma membrane"/>
    <property type="evidence" value="ECO:0007669"/>
    <property type="project" value="UniProtKB-SubCell"/>
</dbReference>
<dbReference type="EMBL" id="AP008230">
    <property type="protein sequence ID" value="BAE83543.1"/>
    <property type="molecule type" value="Genomic_DNA"/>
</dbReference>
<protein>
    <recommendedName>
        <fullName evidence="16">Trk system potassium uptake protein TrkH</fullName>
    </recommendedName>
</protein>
<comment type="subcellular location">
    <subcellularLocation>
        <location evidence="1">Cell inner membrane</location>
        <topology evidence="1">Multi-pass membrane protein</topology>
    </subcellularLocation>
</comment>
<evidence type="ECO:0000256" key="3">
    <source>
        <dbReference type="ARBA" id="ARBA00022448"/>
    </source>
</evidence>
<dbReference type="GO" id="GO:0015379">
    <property type="term" value="F:potassium:chloride symporter activity"/>
    <property type="evidence" value="ECO:0007669"/>
    <property type="project" value="InterPro"/>
</dbReference>
<reference evidence="14 15" key="1">
    <citation type="journal article" date="2006" name="J. Bacteriol.">
        <title>Complete genome sequence of the dehalorespiring bacterium Desulfitobacterium hafniense Y51 and comparison with Dehalococcoides ethenogenes 195.</title>
        <authorList>
            <person name="Nonaka H."/>
            <person name="Keresztes G."/>
            <person name="Shinoda Y."/>
            <person name="Ikenaga Y."/>
            <person name="Abe M."/>
            <person name="Naito K."/>
            <person name="Inatomi K."/>
            <person name="Furukawa K."/>
            <person name="Inui M."/>
            <person name="Yukawa H."/>
        </authorList>
    </citation>
    <scope>NUCLEOTIDE SEQUENCE [LARGE SCALE GENOMIC DNA]</scope>
    <source>
        <strain evidence="14 15">Y51</strain>
    </source>
</reference>
<evidence type="ECO:0000256" key="4">
    <source>
        <dbReference type="ARBA" id="ARBA00022475"/>
    </source>
</evidence>
<keyword evidence="3" id="KW-0813">Transport</keyword>
<comment type="similarity">
    <text evidence="2">Belongs to the TrkH potassium transport family.</text>
</comment>
<evidence type="ECO:0000256" key="1">
    <source>
        <dbReference type="ARBA" id="ARBA00004429"/>
    </source>
</evidence>
<keyword evidence="10" id="KW-0406">Ion transport</keyword>
<evidence type="ECO:0000256" key="7">
    <source>
        <dbReference type="ARBA" id="ARBA00022692"/>
    </source>
</evidence>
<dbReference type="Pfam" id="PF02386">
    <property type="entry name" value="TrkH"/>
    <property type="match status" value="1"/>
</dbReference>
<dbReference type="InterPro" id="IPR003445">
    <property type="entry name" value="Cat_transpt"/>
</dbReference>
<feature type="binding site" evidence="12">
    <location>
        <position position="441"/>
    </location>
    <ligand>
        <name>K(+)</name>
        <dbReference type="ChEBI" id="CHEBI:29103"/>
    </ligand>
</feature>
<evidence type="ECO:0000256" key="8">
    <source>
        <dbReference type="ARBA" id="ARBA00022958"/>
    </source>
</evidence>
<feature type="transmembrane region" description="Helical" evidence="13">
    <location>
        <begin position="280"/>
        <end position="299"/>
    </location>
</feature>
<dbReference type="PIRSF" id="PIRSF006247">
    <property type="entry name" value="TrkH"/>
    <property type="match status" value="1"/>
</dbReference>
<dbReference type="STRING" id="138119.DSY1754"/>
<feature type="transmembrane region" description="Helical" evidence="13">
    <location>
        <begin position="141"/>
        <end position="158"/>
    </location>
</feature>
<feature type="transmembrane region" description="Helical" evidence="13">
    <location>
        <begin position="340"/>
        <end position="359"/>
    </location>
</feature>
<dbReference type="HOGENOM" id="CLU_030708_0_2_9"/>
<evidence type="ECO:0000313" key="15">
    <source>
        <dbReference type="Proteomes" id="UP000001946"/>
    </source>
</evidence>
<evidence type="ECO:0000256" key="12">
    <source>
        <dbReference type="PIRSR" id="PIRSR006247-1"/>
    </source>
</evidence>
<feature type="binding site" evidence="12">
    <location>
        <position position="119"/>
    </location>
    <ligand>
        <name>K(+)</name>
        <dbReference type="ChEBI" id="CHEBI:29103"/>
    </ligand>
</feature>
<feature type="transmembrane region" description="Helical" evidence="13">
    <location>
        <begin position="248"/>
        <end position="268"/>
    </location>
</feature>
<keyword evidence="4" id="KW-1003">Cell membrane</keyword>
<feature type="transmembrane region" description="Helical" evidence="13">
    <location>
        <begin position="45"/>
        <end position="66"/>
    </location>
</feature>
<sequence>MRINWRVNKMNLPVILGLLGKLLVIYAGAMCIPLTLAVVLGEWSVYSFLLSIIIIGIPGFFLMRRFKLTEMKFGVREAFAAVTGAWLLASFTGALPYWFADVVPTYIDALFETVSGLTTTGASVISDVEALPQSILLWRSLTHWVGGLGIIVLFIVLLPKTGMGSVLLFNAEVPGPTNDRVMPRIRDTAAALWKIYLIFTAICAVLLWMAGMSFLDALNHAFATIATGGFSTKNTSIMYYNSLTIEMIVAFFMIFSGANFVIYLTVWRKKTMKAFRNTELMVYLLIIIAATLLIAGSLWSNAGNSPGYAFRHALFQVASIMTTTGYASVDFDQWPSMTKIILFLLMFIGGSAGSTSGGMKVSRIILLVKATWAELKRGIHPRVVSSIKLDDKVIDTENLSRVGIFFFLYIVTFTGASIIVAASTGLSPFEAMSAVAATLGNVGPGFGTVGPTTTFAGISLLGKIVLTVCMLLGRLEFFTLLIIFRPEFWGKGKVW</sequence>
<evidence type="ECO:0000256" key="6">
    <source>
        <dbReference type="ARBA" id="ARBA00022538"/>
    </source>
</evidence>
<feature type="binding site" evidence="12">
    <location>
        <position position="442"/>
    </location>
    <ligand>
        <name>K(+)</name>
        <dbReference type="ChEBI" id="CHEBI:29103"/>
    </ligand>
</feature>
<evidence type="ECO:0000256" key="11">
    <source>
        <dbReference type="ARBA" id="ARBA00023136"/>
    </source>
</evidence>
<proteinExistence type="inferred from homology"/>
<keyword evidence="5" id="KW-0997">Cell inner membrane</keyword>
<feature type="binding site" evidence="12">
    <location>
        <position position="323"/>
    </location>
    <ligand>
        <name>K(+)</name>
        <dbReference type="ChEBI" id="CHEBI:29103"/>
    </ligand>
</feature>
<keyword evidence="12" id="KW-0479">Metal-binding</keyword>
<feature type="transmembrane region" description="Helical" evidence="13">
    <location>
        <begin position="78"/>
        <end position="99"/>
    </location>
</feature>
<evidence type="ECO:0000256" key="5">
    <source>
        <dbReference type="ARBA" id="ARBA00022519"/>
    </source>
</evidence>
<evidence type="ECO:0000256" key="10">
    <source>
        <dbReference type="ARBA" id="ARBA00023065"/>
    </source>
</evidence>
<keyword evidence="6" id="KW-0633">Potassium transport</keyword>
<dbReference type="AlphaFoldDB" id="Q24WP9"/>
<dbReference type="InterPro" id="IPR004772">
    <property type="entry name" value="TrkH"/>
</dbReference>